<keyword evidence="2" id="KW-1185">Reference proteome</keyword>
<reference evidence="1 2" key="1">
    <citation type="submission" date="2020-08" db="EMBL/GenBank/DDBJ databases">
        <title>Genomic Encyclopedia of Type Strains, Phase IV (KMG-IV): sequencing the most valuable type-strain genomes for metagenomic binning, comparative biology and taxonomic classification.</title>
        <authorList>
            <person name="Goeker M."/>
        </authorList>
    </citation>
    <scope>NUCLEOTIDE SEQUENCE [LARGE SCALE GENOMIC DNA]</scope>
    <source>
        <strain evidence="1 2">DSM 25895</strain>
    </source>
</reference>
<dbReference type="RefSeq" id="WP_184486881.1">
    <property type="nucleotide sequence ID" value="NZ_JAAEDJ010000189.1"/>
</dbReference>
<evidence type="ECO:0008006" key="3">
    <source>
        <dbReference type="Google" id="ProtNLM"/>
    </source>
</evidence>
<comment type="caution">
    <text evidence="1">The sequence shown here is derived from an EMBL/GenBank/DDBJ whole genome shotgun (WGS) entry which is preliminary data.</text>
</comment>
<evidence type="ECO:0000313" key="1">
    <source>
        <dbReference type="EMBL" id="MBB5691492.1"/>
    </source>
</evidence>
<dbReference type="PROSITE" id="PS51318">
    <property type="entry name" value="TAT"/>
    <property type="match status" value="1"/>
</dbReference>
<sequence length="78" mass="8162">MSTRDKQVAERRGFLKALGIGGAAAAAAGVAEAAGPIRADSVPAGTARKENEADRLKARYQANSAHVQAFYRTNRYGG</sequence>
<gene>
    <name evidence="1" type="ORF">FHS88_003649</name>
</gene>
<accession>A0A840YAB4</accession>
<organism evidence="1 2">
    <name type="scientific">Neoroseomonas alkaliterrae</name>
    <dbReference type="NCBI Taxonomy" id="1452450"/>
    <lineage>
        <taxon>Bacteria</taxon>
        <taxon>Pseudomonadati</taxon>
        <taxon>Pseudomonadota</taxon>
        <taxon>Alphaproteobacteria</taxon>
        <taxon>Acetobacterales</taxon>
        <taxon>Acetobacteraceae</taxon>
        <taxon>Neoroseomonas</taxon>
    </lineage>
</organism>
<proteinExistence type="predicted"/>
<protein>
    <recommendedName>
        <fullName evidence="3">Formate dehydrogenase</fullName>
    </recommendedName>
</protein>
<name>A0A840YAB4_9PROT</name>
<dbReference type="Proteomes" id="UP000562254">
    <property type="component" value="Unassembled WGS sequence"/>
</dbReference>
<dbReference type="InterPro" id="IPR006311">
    <property type="entry name" value="TAT_signal"/>
</dbReference>
<dbReference type="AlphaFoldDB" id="A0A840YAB4"/>
<dbReference type="NCBIfam" id="TIGR01409">
    <property type="entry name" value="TAT_signal_seq"/>
    <property type="match status" value="1"/>
</dbReference>
<dbReference type="InterPro" id="IPR019546">
    <property type="entry name" value="TAT_signal_bac_arc"/>
</dbReference>
<dbReference type="EMBL" id="JACIJE010000013">
    <property type="protein sequence ID" value="MBB5691492.1"/>
    <property type="molecule type" value="Genomic_DNA"/>
</dbReference>
<evidence type="ECO:0000313" key="2">
    <source>
        <dbReference type="Proteomes" id="UP000562254"/>
    </source>
</evidence>